<accession>X1DES6</accession>
<dbReference type="EMBL" id="BART01023038">
    <property type="protein sequence ID" value="GAH03539.1"/>
    <property type="molecule type" value="Genomic_DNA"/>
</dbReference>
<dbReference type="InterPro" id="IPR052021">
    <property type="entry name" value="Type-I_RS_S_subunit"/>
</dbReference>
<organism evidence="5">
    <name type="scientific">marine sediment metagenome</name>
    <dbReference type="NCBI Taxonomy" id="412755"/>
    <lineage>
        <taxon>unclassified sequences</taxon>
        <taxon>metagenomes</taxon>
        <taxon>ecological metagenomes</taxon>
    </lineage>
</organism>
<comment type="caution">
    <text evidence="5">The sequence shown here is derived from an EMBL/GenBank/DDBJ whole genome shotgun (WGS) entry which is preliminary data.</text>
</comment>
<comment type="similarity">
    <text evidence="1">Belongs to the type-I restriction system S methylase family.</text>
</comment>
<name>X1DES6_9ZZZZ</name>
<dbReference type="SUPFAM" id="SSF116734">
    <property type="entry name" value="DNA methylase specificity domain"/>
    <property type="match status" value="1"/>
</dbReference>
<dbReference type="PANTHER" id="PTHR30408:SF12">
    <property type="entry name" value="TYPE I RESTRICTION ENZYME MJAVIII SPECIFICITY SUBUNIT"/>
    <property type="match status" value="1"/>
</dbReference>
<dbReference type="InterPro" id="IPR000055">
    <property type="entry name" value="Restrct_endonuc_typeI_TRD"/>
</dbReference>
<dbReference type="PANTHER" id="PTHR30408">
    <property type="entry name" value="TYPE-1 RESTRICTION ENZYME ECOKI SPECIFICITY PROTEIN"/>
    <property type="match status" value="1"/>
</dbReference>
<evidence type="ECO:0000256" key="2">
    <source>
        <dbReference type="ARBA" id="ARBA00022747"/>
    </source>
</evidence>
<evidence type="ECO:0000313" key="5">
    <source>
        <dbReference type="EMBL" id="GAH03539.1"/>
    </source>
</evidence>
<dbReference type="InterPro" id="IPR044946">
    <property type="entry name" value="Restrct_endonuc_typeI_TRD_sf"/>
</dbReference>
<sequence length="173" mass="19916">MKPRNILLTIVGATFEVIGRAAVVPDNFKEANINQAIAKITVHEEINPYYVEAFLNSSFGQVQIQRFARPVAQININLRELQKILIPIPPRSVQDDIALLMQDAYQISKQKLDTSVKLLESINDFILHKLGIRLEPLHHGPFKVSSRDFLGRLDVEYYLPHYLKFQKQLVELR</sequence>
<reference evidence="5" key="1">
    <citation type="journal article" date="2014" name="Front. Microbiol.">
        <title>High frequency of phylogenetically diverse reductive dehalogenase-homologous genes in deep subseafloor sedimentary metagenomes.</title>
        <authorList>
            <person name="Kawai M."/>
            <person name="Futagami T."/>
            <person name="Toyoda A."/>
            <person name="Takaki Y."/>
            <person name="Nishi S."/>
            <person name="Hori S."/>
            <person name="Arai W."/>
            <person name="Tsubouchi T."/>
            <person name="Morono Y."/>
            <person name="Uchiyama I."/>
            <person name="Ito T."/>
            <person name="Fujiyama A."/>
            <person name="Inagaki F."/>
            <person name="Takami H."/>
        </authorList>
    </citation>
    <scope>NUCLEOTIDE SEQUENCE</scope>
    <source>
        <strain evidence="5">Expedition CK06-06</strain>
    </source>
</reference>
<dbReference type="Pfam" id="PF01420">
    <property type="entry name" value="Methylase_S"/>
    <property type="match status" value="1"/>
</dbReference>
<evidence type="ECO:0000256" key="1">
    <source>
        <dbReference type="ARBA" id="ARBA00010923"/>
    </source>
</evidence>
<dbReference type="Gene3D" id="3.90.220.20">
    <property type="entry name" value="DNA methylase specificity domains"/>
    <property type="match status" value="1"/>
</dbReference>
<gene>
    <name evidence="5" type="ORF">S01H4_42030</name>
</gene>
<keyword evidence="2" id="KW-0680">Restriction system</keyword>
<evidence type="ECO:0000259" key="4">
    <source>
        <dbReference type="Pfam" id="PF01420"/>
    </source>
</evidence>
<evidence type="ECO:0000256" key="3">
    <source>
        <dbReference type="ARBA" id="ARBA00023125"/>
    </source>
</evidence>
<feature type="domain" description="Type I restriction modification DNA specificity" evidence="4">
    <location>
        <begin position="16"/>
        <end position="111"/>
    </location>
</feature>
<feature type="non-terminal residue" evidence="5">
    <location>
        <position position="173"/>
    </location>
</feature>
<proteinExistence type="inferred from homology"/>
<dbReference type="GO" id="GO:0009307">
    <property type="term" value="P:DNA restriction-modification system"/>
    <property type="evidence" value="ECO:0007669"/>
    <property type="project" value="UniProtKB-KW"/>
</dbReference>
<dbReference type="GO" id="GO:0003677">
    <property type="term" value="F:DNA binding"/>
    <property type="evidence" value="ECO:0007669"/>
    <property type="project" value="UniProtKB-KW"/>
</dbReference>
<protein>
    <recommendedName>
        <fullName evidence="4">Type I restriction modification DNA specificity domain-containing protein</fullName>
    </recommendedName>
</protein>
<dbReference type="AlphaFoldDB" id="X1DES6"/>
<keyword evidence="3" id="KW-0238">DNA-binding</keyword>